<evidence type="ECO:0000259" key="6">
    <source>
        <dbReference type="Pfam" id="PF08281"/>
    </source>
</evidence>
<dbReference type="GO" id="GO:0003677">
    <property type="term" value="F:DNA binding"/>
    <property type="evidence" value="ECO:0007669"/>
    <property type="project" value="InterPro"/>
</dbReference>
<dbReference type="InterPro" id="IPR007627">
    <property type="entry name" value="RNA_pol_sigma70_r2"/>
</dbReference>
<dbReference type="EMBL" id="RIAR02000001">
    <property type="protein sequence ID" value="NSL87844.1"/>
    <property type="molecule type" value="Genomic_DNA"/>
</dbReference>
<dbReference type="InterPro" id="IPR014327">
    <property type="entry name" value="RNA_pol_sigma70_bacteroid"/>
</dbReference>
<gene>
    <name evidence="7" type="ORF">ECE50_013435</name>
</gene>
<dbReference type="GO" id="GO:0006352">
    <property type="term" value="P:DNA-templated transcription initiation"/>
    <property type="evidence" value="ECO:0007669"/>
    <property type="project" value="InterPro"/>
</dbReference>
<dbReference type="Pfam" id="PF08281">
    <property type="entry name" value="Sigma70_r4_2"/>
    <property type="match status" value="1"/>
</dbReference>
<keyword evidence="2" id="KW-0805">Transcription regulation</keyword>
<dbReference type="InterPro" id="IPR013249">
    <property type="entry name" value="RNA_pol_sigma70_r4_t2"/>
</dbReference>
<dbReference type="InterPro" id="IPR013325">
    <property type="entry name" value="RNA_pol_sigma_r2"/>
</dbReference>
<dbReference type="Pfam" id="PF04542">
    <property type="entry name" value="Sigma70_r2"/>
    <property type="match status" value="1"/>
</dbReference>
<feature type="domain" description="RNA polymerase sigma-70 region 2" evidence="5">
    <location>
        <begin position="27"/>
        <end position="90"/>
    </location>
</feature>
<dbReference type="Proteomes" id="UP000281028">
    <property type="component" value="Unassembled WGS sequence"/>
</dbReference>
<comment type="caution">
    <text evidence="7">The sequence shown here is derived from an EMBL/GenBank/DDBJ whole genome shotgun (WGS) entry which is preliminary data.</text>
</comment>
<dbReference type="InterPro" id="IPR039425">
    <property type="entry name" value="RNA_pol_sigma-70-like"/>
</dbReference>
<dbReference type="SUPFAM" id="SSF88946">
    <property type="entry name" value="Sigma2 domain of RNA polymerase sigma factors"/>
    <property type="match status" value="1"/>
</dbReference>
<evidence type="ECO:0000256" key="1">
    <source>
        <dbReference type="ARBA" id="ARBA00010641"/>
    </source>
</evidence>
<organism evidence="7 8">
    <name type="scientific">Chitinophaga solisilvae</name>
    <dbReference type="NCBI Taxonomy" id="1233460"/>
    <lineage>
        <taxon>Bacteria</taxon>
        <taxon>Pseudomonadati</taxon>
        <taxon>Bacteroidota</taxon>
        <taxon>Chitinophagia</taxon>
        <taxon>Chitinophagales</taxon>
        <taxon>Chitinophagaceae</taxon>
        <taxon>Chitinophaga</taxon>
    </lineage>
</organism>
<keyword evidence="4" id="KW-0804">Transcription</keyword>
<dbReference type="OrthoDB" id="663247at2"/>
<dbReference type="Gene3D" id="1.10.10.10">
    <property type="entry name" value="Winged helix-like DNA-binding domain superfamily/Winged helix DNA-binding domain"/>
    <property type="match status" value="1"/>
</dbReference>
<dbReference type="SUPFAM" id="SSF88659">
    <property type="entry name" value="Sigma3 and sigma4 domains of RNA polymerase sigma factors"/>
    <property type="match status" value="1"/>
</dbReference>
<dbReference type="PANTHER" id="PTHR43133">
    <property type="entry name" value="RNA POLYMERASE ECF-TYPE SIGMA FACTO"/>
    <property type="match status" value="1"/>
</dbReference>
<evidence type="ECO:0000256" key="4">
    <source>
        <dbReference type="ARBA" id="ARBA00023163"/>
    </source>
</evidence>
<accession>A0A3S1D253</accession>
<evidence type="ECO:0000256" key="3">
    <source>
        <dbReference type="ARBA" id="ARBA00023082"/>
    </source>
</evidence>
<dbReference type="AlphaFoldDB" id="A0A3S1D253"/>
<dbReference type="InterPro" id="IPR014284">
    <property type="entry name" value="RNA_pol_sigma-70_dom"/>
</dbReference>
<keyword evidence="8" id="KW-1185">Reference proteome</keyword>
<dbReference type="NCBIfam" id="TIGR02937">
    <property type="entry name" value="sigma70-ECF"/>
    <property type="match status" value="1"/>
</dbReference>
<dbReference type="NCBIfam" id="TIGR02985">
    <property type="entry name" value="Sig70_bacteroi1"/>
    <property type="match status" value="1"/>
</dbReference>
<proteinExistence type="inferred from homology"/>
<feature type="domain" description="RNA polymerase sigma factor 70 region 4 type 2" evidence="6">
    <location>
        <begin position="121"/>
        <end position="171"/>
    </location>
</feature>
<keyword evidence="3" id="KW-0731">Sigma factor</keyword>
<dbReference type="InterPro" id="IPR013324">
    <property type="entry name" value="RNA_pol_sigma_r3/r4-like"/>
</dbReference>
<name>A0A3S1D253_9BACT</name>
<evidence type="ECO:0000313" key="8">
    <source>
        <dbReference type="Proteomes" id="UP000281028"/>
    </source>
</evidence>
<dbReference type="Gene3D" id="1.10.1740.10">
    <property type="match status" value="1"/>
</dbReference>
<dbReference type="GO" id="GO:0016987">
    <property type="term" value="F:sigma factor activity"/>
    <property type="evidence" value="ECO:0007669"/>
    <property type="project" value="UniProtKB-KW"/>
</dbReference>
<evidence type="ECO:0000313" key="7">
    <source>
        <dbReference type="EMBL" id="NSL87844.1"/>
    </source>
</evidence>
<dbReference type="InterPro" id="IPR036388">
    <property type="entry name" value="WH-like_DNA-bd_sf"/>
</dbReference>
<evidence type="ECO:0000256" key="2">
    <source>
        <dbReference type="ARBA" id="ARBA00023015"/>
    </source>
</evidence>
<evidence type="ECO:0000259" key="5">
    <source>
        <dbReference type="Pfam" id="PF04542"/>
    </source>
</evidence>
<dbReference type="PANTHER" id="PTHR43133:SF46">
    <property type="entry name" value="RNA POLYMERASE SIGMA-70 FACTOR ECF SUBFAMILY"/>
    <property type="match status" value="1"/>
</dbReference>
<protein>
    <submittedName>
        <fullName evidence="7">RNA polymerase sigma-70 factor</fullName>
    </submittedName>
</protein>
<comment type="similarity">
    <text evidence="1">Belongs to the sigma-70 factor family. ECF subfamily.</text>
</comment>
<sequence length="187" mass="21784">METKSTGPSRSGTALQQEDAVTFDQVYAQYWKPLLRTAFRILKDEQAAEDIVQDTFIKLWEHWNMPHTNIKGWLFTTSYHLVLKKLKQLQSIERIELAKYSEPLAGEADESIQTRQLQLVVEACVDNLPEQCRRVYTMSRHEKFSTRHIAFELGISPKTVEYHITTALRRIRQRIGGAFLLMLSLFL</sequence>
<reference evidence="7" key="1">
    <citation type="submission" date="2020-05" db="EMBL/GenBank/DDBJ databases">
        <title>Chitinophaga laudate sp. nov., isolated from a tropical peat swamp.</title>
        <authorList>
            <person name="Goh C.B.S."/>
            <person name="Lee M.S."/>
            <person name="Parimannan S."/>
            <person name="Pasbakhsh P."/>
            <person name="Yule C.M."/>
            <person name="Rajandas H."/>
            <person name="Loke S."/>
            <person name="Croft L."/>
            <person name="Tan J.B.L."/>
        </authorList>
    </citation>
    <scope>NUCLEOTIDE SEQUENCE</scope>
    <source>
        <strain evidence="7">Mgbs1</strain>
    </source>
</reference>